<keyword evidence="4" id="KW-1185">Reference proteome</keyword>
<evidence type="ECO:0000259" key="2">
    <source>
        <dbReference type="Pfam" id="PF24809"/>
    </source>
</evidence>
<name>A0AAD9YWF8_9LECA</name>
<sequence length="633" mass="71235">MDTDLTIERFRDHEAAQIQDDRLARVFAGGGSSQHRVLYSDSDDFAKPFDVARIERDYLRKALFTYKESIKNKASKETLQFLESCEDFSALKKALIDSRQQWVEKKRLFDGKGQDVFHKLCGSIQGHQTILDAFPSGNEYVSIFCAAFNTVVQASLNHQKTAERLLLDLQQINEAIEMVASSVALFNIEETRVKFANLYGHVFHFLVEAIVKFVKSLNQNYYDKLESIVNTILQLKSEVADRSSLGSMAEVRDIHMTVQATDDDVQAIRQVLQEHQIGAEGQARQIAEQNAQNYELRQENAAYQRRITELSNDLTRAQISQGLGALFQSMIEQKSNGTFDLALPALQRKAITTALASDASVQSPDLLRGVYNKETLLAETEKFQDHIYSQNLTESMLDNPQALALPDIMYTRLRDWISADTSELLWIAGPTEHRYPSKMSGVATTVVKLYNQAEPTVVFHLCELPDSMASEDSRTKEEIGLINLVYSMVQQLVCHVEPQFDSSTDFSAQRFASLDGTFDTLGLALELLKDLIPFCLPYIVFVIDGLERLDYGDAEQGCEDFLSVLRELMTMSEEGNGLHRVYKVLFTTAGKSGTLMRGLDAGEILLHDARRGELYIGRSALGRTAVAELEEYC</sequence>
<feature type="coiled-coil region" evidence="1">
    <location>
        <begin position="286"/>
        <end position="320"/>
    </location>
</feature>
<dbReference type="Proteomes" id="UP001276659">
    <property type="component" value="Unassembled WGS sequence"/>
</dbReference>
<evidence type="ECO:0000313" key="4">
    <source>
        <dbReference type="Proteomes" id="UP001276659"/>
    </source>
</evidence>
<dbReference type="EMBL" id="JASNWA010000011">
    <property type="protein sequence ID" value="KAK3167236.1"/>
    <property type="molecule type" value="Genomic_DNA"/>
</dbReference>
<dbReference type="PANTHER" id="PTHR40619:SF3">
    <property type="entry name" value="FUNGAL STAND N-TERMINAL GOODBYE DOMAIN-CONTAINING PROTEIN"/>
    <property type="match status" value="1"/>
</dbReference>
<accession>A0AAD9YWF8</accession>
<comment type="caution">
    <text evidence="3">The sequence shown here is derived from an EMBL/GenBank/DDBJ whole genome shotgun (WGS) entry which is preliminary data.</text>
</comment>
<organism evidence="3 4">
    <name type="scientific">Lepraria neglecta</name>
    <dbReference type="NCBI Taxonomy" id="209136"/>
    <lineage>
        <taxon>Eukaryota</taxon>
        <taxon>Fungi</taxon>
        <taxon>Dikarya</taxon>
        <taxon>Ascomycota</taxon>
        <taxon>Pezizomycotina</taxon>
        <taxon>Lecanoromycetes</taxon>
        <taxon>OSLEUM clade</taxon>
        <taxon>Lecanoromycetidae</taxon>
        <taxon>Lecanorales</taxon>
        <taxon>Lecanorineae</taxon>
        <taxon>Stereocaulaceae</taxon>
        <taxon>Lepraria</taxon>
    </lineage>
</organism>
<feature type="domain" description="DUF7708" evidence="2">
    <location>
        <begin position="117"/>
        <end position="216"/>
    </location>
</feature>
<reference evidence="3" key="1">
    <citation type="submission" date="2022-11" db="EMBL/GenBank/DDBJ databases">
        <title>Chromosomal genome sequence assembly and mating type (MAT) locus characterization of the leprose asexual lichenized fungus Lepraria neglecta (Nyl.) Erichsen.</title>
        <authorList>
            <person name="Allen J.L."/>
            <person name="Pfeffer B."/>
        </authorList>
    </citation>
    <scope>NUCLEOTIDE SEQUENCE</scope>
    <source>
        <strain evidence="3">Allen 5258</strain>
    </source>
</reference>
<keyword evidence="1" id="KW-0175">Coiled coil</keyword>
<gene>
    <name evidence="3" type="ORF">OEA41_010362</name>
</gene>
<proteinExistence type="predicted"/>
<evidence type="ECO:0000313" key="3">
    <source>
        <dbReference type="EMBL" id="KAK3167236.1"/>
    </source>
</evidence>
<dbReference type="InterPro" id="IPR056125">
    <property type="entry name" value="DUF7708"/>
</dbReference>
<evidence type="ECO:0000256" key="1">
    <source>
        <dbReference type="SAM" id="Coils"/>
    </source>
</evidence>
<protein>
    <recommendedName>
        <fullName evidence="2">DUF7708 domain-containing protein</fullName>
    </recommendedName>
</protein>
<dbReference type="Pfam" id="PF24809">
    <property type="entry name" value="DUF7708"/>
    <property type="match status" value="1"/>
</dbReference>
<dbReference type="PANTHER" id="PTHR40619">
    <property type="entry name" value="FUNGAL STAND N-TERMINAL GOODBYE DOMAIN-CONTAINING PROTEIN"/>
    <property type="match status" value="1"/>
</dbReference>
<dbReference type="AlphaFoldDB" id="A0AAD9YWF8"/>